<dbReference type="SMART" id="SM00823">
    <property type="entry name" value="PKS_PP"/>
    <property type="match status" value="1"/>
</dbReference>
<dbReference type="SUPFAM" id="SSF52151">
    <property type="entry name" value="FabD/lysophospholipase-like"/>
    <property type="match status" value="1"/>
</dbReference>
<dbReference type="GO" id="GO:0004312">
    <property type="term" value="F:fatty acid synthase activity"/>
    <property type="evidence" value="ECO:0007669"/>
    <property type="project" value="TreeGrafter"/>
</dbReference>
<dbReference type="SMART" id="SM00822">
    <property type="entry name" value="PKS_KR"/>
    <property type="match status" value="1"/>
</dbReference>
<dbReference type="InterPro" id="IPR009081">
    <property type="entry name" value="PP-bd_ACP"/>
</dbReference>
<feature type="compositionally biased region" description="Low complexity" evidence="6">
    <location>
        <begin position="513"/>
        <end position="528"/>
    </location>
</feature>
<dbReference type="SMART" id="SM00827">
    <property type="entry name" value="PKS_AT"/>
    <property type="match status" value="1"/>
</dbReference>
<gene>
    <name evidence="8" type="primary">nbtC</name>
    <name evidence="8" type="ORF">H0P51_18655</name>
</gene>
<dbReference type="SUPFAM" id="SSF51735">
    <property type="entry name" value="NAD(P)-binding Rossmann-fold domains"/>
    <property type="match status" value="2"/>
</dbReference>
<dbReference type="Gene3D" id="3.40.50.720">
    <property type="entry name" value="NAD(P)-binding Rossmann-like Domain"/>
    <property type="match status" value="1"/>
</dbReference>
<keyword evidence="1" id="KW-0596">Phosphopantetheine</keyword>
<dbReference type="Gene3D" id="3.30.70.3290">
    <property type="match status" value="1"/>
</dbReference>
<keyword evidence="5" id="KW-0511">Multifunctional enzyme</keyword>
<dbReference type="InterPro" id="IPR036291">
    <property type="entry name" value="NAD(P)-bd_dom_sf"/>
</dbReference>
<dbReference type="Gene3D" id="3.40.366.10">
    <property type="entry name" value="Malonyl-Coenzyme A Acyl Carrier Protein, domain 2"/>
    <property type="match status" value="1"/>
</dbReference>
<dbReference type="KEGG" id="mgor:H0P51_18655"/>
<keyword evidence="4" id="KW-0521">NADP</keyword>
<name>A0A7D6E2H0_9MYCO</name>
<dbReference type="InterPro" id="IPR057326">
    <property type="entry name" value="KR_dom"/>
</dbReference>
<dbReference type="InterPro" id="IPR036736">
    <property type="entry name" value="ACP-like_sf"/>
</dbReference>
<dbReference type="InterPro" id="IPR016035">
    <property type="entry name" value="Acyl_Trfase/lysoPLipase"/>
</dbReference>
<keyword evidence="3" id="KW-0808">Transferase</keyword>
<proteinExistence type="predicted"/>
<dbReference type="InterPro" id="IPR014043">
    <property type="entry name" value="Acyl_transferase_dom"/>
</dbReference>
<evidence type="ECO:0000313" key="8">
    <source>
        <dbReference type="EMBL" id="QLL05822.1"/>
    </source>
</evidence>
<dbReference type="InterPro" id="IPR050091">
    <property type="entry name" value="PKS_NRPS_Biosynth_Enz"/>
</dbReference>
<reference evidence="9" key="1">
    <citation type="submission" date="2020-07" db="EMBL/GenBank/DDBJ databases">
        <title>Description of Mycobacterium gordonae subsp. intergordonae subsp.nov. and Mycobacterium gordonae subsp. gordonae subsp. nov.</title>
        <authorList>
            <person name="Yu X."/>
        </authorList>
    </citation>
    <scope>NUCLEOTIDE SEQUENCE [LARGE SCALE GENOMIC DNA]</scope>
    <source>
        <strain evidence="9">24</strain>
    </source>
</reference>
<dbReference type="EMBL" id="CP059165">
    <property type="protein sequence ID" value="QLL05822.1"/>
    <property type="molecule type" value="Genomic_DNA"/>
</dbReference>
<dbReference type="PROSITE" id="PS50075">
    <property type="entry name" value="CARRIER"/>
    <property type="match status" value="1"/>
</dbReference>
<feature type="domain" description="Carrier" evidence="7">
    <location>
        <begin position="993"/>
        <end position="1066"/>
    </location>
</feature>
<reference evidence="9" key="2">
    <citation type="submission" date="2023-07" db="EMBL/GenBank/DDBJ databases">
        <title>Description of Mycobacterium gordonae subsp. intergordonae subsp.nov. and Mycobacterium gordonae subsp. gordonae subsp. nov.</title>
        <authorList>
            <person name="Huang H."/>
        </authorList>
    </citation>
    <scope>NUCLEOTIDE SEQUENCE [LARGE SCALE GENOMIC DNA]</scope>
    <source>
        <strain evidence="9">24</strain>
    </source>
</reference>
<evidence type="ECO:0000256" key="1">
    <source>
        <dbReference type="ARBA" id="ARBA00022450"/>
    </source>
</evidence>
<evidence type="ECO:0000256" key="3">
    <source>
        <dbReference type="ARBA" id="ARBA00022679"/>
    </source>
</evidence>
<evidence type="ECO:0000259" key="7">
    <source>
        <dbReference type="PROSITE" id="PS50075"/>
    </source>
</evidence>
<evidence type="ECO:0000256" key="2">
    <source>
        <dbReference type="ARBA" id="ARBA00022553"/>
    </source>
</evidence>
<feature type="region of interest" description="Disordered" evidence="6">
    <location>
        <begin position="508"/>
        <end position="529"/>
    </location>
</feature>
<dbReference type="PANTHER" id="PTHR43775:SF37">
    <property type="entry name" value="SI:DKEY-61P9.11"/>
    <property type="match status" value="1"/>
</dbReference>
<accession>A0A7D6E2H0</accession>
<organism evidence="8 9">
    <name type="scientific">Mycobacterium vicinigordonae</name>
    <dbReference type="NCBI Taxonomy" id="1719132"/>
    <lineage>
        <taxon>Bacteria</taxon>
        <taxon>Bacillati</taxon>
        <taxon>Actinomycetota</taxon>
        <taxon>Actinomycetes</taxon>
        <taxon>Mycobacteriales</taxon>
        <taxon>Mycobacteriaceae</taxon>
        <taxon>Mycobacterium</taxon>
    </lineage>
</organism>
<dbReference type="InterPro" id="IPR016036">
    <property type="entry name" value="Malonyl_transacylase_ACP-bd"/>
</dbReference>
<dbReference type="Gene3D" id="1.10.1200.10">
    <property type="entry name" value="ACP-like"/>
    <property type="match status" value="1"/>
</dbReference>
<dbReference type="Pfam" id="PF00550">
    <property type="entry name" value="PP-binding"/>
    <property type="match status" value="1"/>
</dbReference>
<evidence type="ECO:0000256" key="4">
    <source>
        <dbReference type="ARBA" id="ARBA00022857"/>
    </source>
</evidence>
<dbReference type="GO" id="GO:0006633">
    <property type="term" value="P:fatty acid biosynthetic process"/>
    <property type="evidence" value="ECO:0007669"/>
    <property type="project" value="TreeGrafter"/>
</dbReference>
<dbReference type="SUPFAM" id="SSF47336">
    <property type="entry name" value="ACP-like"/>
    <property type="match status" value="1"/>
</dbReference>
<evidence type="ECO:0000256" key="5">
    <source>
        <dbReference type="ARBA" id="ARBA00023268"/>
    </source>
</evidence>
<dbReference type="InterPro" id="IPR013968">
    <property type="entry name" value="PKS_KR"/>
</dbReference>
<protein>
    <submittedName>
        <fullName evidence="8">Nocobactin polyketide synthase NbtC</fullName>
    </submittedName>
</protein>
<dbReference type="AlphaFoldDB" id="A0A7D6E2H0"/>
<dbReference type="Proteomes" id="UP000510682">
    <property type="component" value="Chromosome"/>
</dbReference>
<keyword evidence="9" id="KW-1185">Reference proteome</keyword>
<dbReference type="NCBIfam" id="NF037941">
    <property type="entry name" value="PKS_NbtC"/>
    <property type="match status" value="1"/>
</dbReference>
<dbReference type="InterPro" id="IPR001227">
    <property type="entry name" value="Ac_transferase_dom_sf"/>
</dbReference>
<dbReference type="InterPro" id="IPR020806">
    <property type="entry name" value="PKS_PP-bd"/>
</dbReference>
<dbReference type="SUPFAM" id="SSF55048">
    <property type="entry name" value="Probable ACP-binding domain of malonyl-CoA ACP transacylase"/>
    <property type="match status" value="1"/>
</dbReference>
<dbReference type="CDD" id="cd05274">
    <property type="entry name" value="KR_FAS_SDR_x"/>
    <property type="match status" value="1"/>
</dbReference>
<keyword evidence="2" id="KW-0597">Phosphoprotein</keyword>
<evidence type="ECO:0000313" key="9">
    <source>
        <dbReference type="Proteomes" id="UP000510682"/>
    </source>
</evidence>
<dbReference type="PANTHER" id="PTHR43775">
    <property type="entry name" value="FATTY ACID SYNTHASE"/>
    <property type="match status" value="1"/>
</dbReference>
<sequence>MASQGRLPLRRNFVLRRGRRQCPRHHRNARTGRGSEEVTVPDLGVTYRLPDGSTPVLLSSETAELLRAEAAAVLAYVMSHPAVSPQAIAQMLFRTRAARKHRALAMVDGRDDLLAALRAVADGRDHPSVVSTHGSAPRRLAYVFPGQGSQRPGMGRLFYAMVPAFRAEADRCALAFAEQSGQSPLPYLLDDRLTTESDAGTVQPALFTQMAGLAAAWRSFGVTPHVTVGHSQGEIAAAYASGLITLADAVRIIGIRALAAREIESGDYSMAVAATDRDSCEDLLARCTGWAELSVVNSPTMTGISGDRDTVQDIVDALSERGVFARVIGVRYPAHTSLISGLGEAVRTASQHQLENPRFLDSEIHCLGSTLGAAITPDLPVDQYWFWNLRNTVRFDKAIAAAAELGVNTFVELAEHPTLQLAIQENLAACSGERDQPQVVGTSVRTATDLGEFTRNLALLAVHDLNYSWDHLRVDSNGPAAPLLADFPNTLMNETTLWLPYDEVLPRRKSATSPSDPAAPEVAAASPSTQPRLLAEQWVRLSRRSLSRPRSIGLIDHTGDCAELVDAVCTAAAEMGATARLIDSENTTAQADLDTHVILLPASPRLDTADAADRVAAFFAERKWWHGVHDGVTDCWLVTVAGEAVVDGDAPPDLVHAAASAGFRSVGAKYPGVRFRHIDLAAGSSAATAGPLLTALHTAGESELALRDDGLYAKRVVAGDGRVDGSPAPRPGHVLIVGGTGKLGLEFCGHFAQQGAQRITLVSRSGETAAVTERLRQIRSAAATHIDVTKCDLSDPASVSRLAEQYRGAPADVIIHGAVEYSGVELEDITADKVHSALSAKVVGIARILGDFPRTDDCRVVLCSSVSATVGGRGLALYAAGNRMLDALAHQLRAEGLDCVSVQWGHWKVHLDDSGLAMLAGLGVVPMAPADALRVGMTRLATNAAVAAFDLDRARSVLATCGRDSLLSQLSEPESQPAPQARAVAPVAVETPARASHRLLSLLAEAIGVDNADAIDTTVPMVVIGLDSLQALEFRRRVQKEFDHELDVADLLGGASIADVLAKLDA</sequence>
<dbReference type="GO" id="GO:0031177">
    <property type="term" value="F:phosphopantetheine binding"/>
    <property type="evidence" value="ECO:0007669"/>
    <property type="project" value="InterPro"/>
</dbReference>
<dbReference type="Pfam" id="PF08659">
    <property type="entry name" value="KR"/>
    <property type="match status" value="1"/>
</dbReference>
<dbReference type="Pfam" id="PF00698">
    <property type="entry name" value="Acyl_transf_1"/>
    <property type="match status" value="1"/>
</dbReference>
<evidence type="ECO:0000256" key="6">
    <source>
        <dbReference type="SAM" id="MobiDB-lite"/>
    </source>
</evidence>